<name>A0ABU0DEB0_9HYPH</name>
<comment type="caution">
    <text evidence="1">The sequence shown here is derived from an EMBL/GenBank/DDBJ whole genome shotgun (WGS) entry which is preliminary data.</text>
</comment>
<evidence type="ECO:0000313" key="1">
    <source>
        <dbReference type="EMBL" id="MDQ0346757.1"/>
    </source>
</evidence>
<dbReference type="Pfam" id="PF11523">
    <property type="entry name" value="DUF3223"/>
    <property type="match status" value="1"/>
</dbReference>
<keyword evidence="2" id="KW-1185">Reference proteome</keyword>
<reference evidence="1 2" key="1">
    <citation type="submission" date="2023-07" db="EMBL/GenBank/DDBJ databases">
        <title>Genomic Encyclopedia of Type Strains, Phase IV (KMG-IV): sequencing the most valuable type-strain genomes for metagenomic binning, comparative biology and taxonomic classification.</title>
        <authorList>
            <person name="Goeker M."/>
        </authorList>
    </citation>
    <scope>NUCLEOTIDE SEQUENCE [LARGE SCALE GENOMIC DNA]</scope>
    <source>
        <strain evidence="1 2">DSM 1277</strain>
    </source>
</reference>
<dbReference type="RefSeq" id="WP_307058419.1">
    <property type="nucleotide sequence ID" value="NZ_JAUSUH010000002.1"/>
</dbReference>
<organism evidence="1 2">
    <name type="scientific">Ancylobacter vacuolatus</name>
    <dbReference type="NCBI Taxonomy" id="223389"/>
    <lineage>
        <taxon>Bacteria</taxon>
        <taxon>Pseudomonadati</taxon>
        <taxon>Pseudomonadota</taxon>
        <taxon>Alphaproteobacteria</taxon>
        <taxon>Hyphomicrobiales</taxon>
        <taxon>Xanthobacteraceae</taxon>
        <taxon>Ancylobacter</taxon>
    </lineage>
</organism>
<dbReference type="EMBL" id="JAUSUH010000002">
    <property type="protein sequence ID" value="MDQ0346757.1"/>
    <property type="molecule type" value="Genomic_DNA"/>
</dbReference>
<protein>
    <submittedName>
        <fullName evidence="1">Uncharacterized protein</fullName>
    </submittedName>
</protein>
<sequence length="254" mass="27974">MVSIPVTLSNGRHFDTQGKAKGHFQDILYRHDDEEPITAPADHEDLVALLERYDALILDGPPKSAPGIDHFFRRLNRGVRKGVYFATPGFWVSRTDGTSTEFSFFDAVKGRPKGAAREIYDACRNAVAENMRLAKDNHFALHADAEGRLACEFSDLPLTREETRLNYAAPTFIEIVTAFRGANGWQEAAPDGTVAASADQQTTAQFVDPAVARAFVQFHRERANLRIVAKSDPSPLPGRGPDAPVRLAVVLPHP</sequence>
<dbReference type="Proteomes" id="UP001238467">
    <property type="component" value="Unassembled WGS sequence"/>
</dbReference>
<dbReference type="Gene3D" id="3.10.450.40">
    <property type="match status" value="1"/>
</dbReference>
<evidence type="ECO:0000313" key="2">
    <source>
        <dbReference type="Proteomes" id="UP001238467"/>
    </source>
</evidence>
<proteinExistence type="predicted"/>
<gene>
    <name evidence="1" type="ORF">J2S76_001174</name>
</gene>
<accession>A0ABU0DEB0</accession>